<dbReference type="PANTHER" id="PTHR43000">
    <property type="entry name" value="DTDP-D-GLUCOSE 4,6-DEHYDRATASE-RELATED"/>
    <property type="match status" value="1"/>
</dbReference>
<accession>A0ABN9BXA8</accession>
<evidence type="ECO:0000313" key="3">
    <source>
        <dbReference type="Proteomes" id="UP001162483"/>
    </source>
</evidence>
<proteinExistence type="predicted"/>
<dbReference type="EMBL" id="CATNWA010006282">
    <property type="protein sequence ID" value="CAI9551807.1"/>
    <property type="molecule type" value="Genomic_DNA"/>
</dbReference>
<evidence type="ECO:0000313" key="2">
    <source>
        <dbReference type="EMBL" id="CAI9551807.1"/>
    </source>
</evidence>
<name>A0ABN9BXA8_9NEOB</name>
<keyword evidence="3" id="KW-1185">Reference proteome</keyword>
<dbReference type="Proteomes" id="UP001162483">
    <property type="component" value="Unassembled WGS sequence"/>
</dbReference>
<organism evidence="2 3">
    <name type="scientific">Staurois parvus</name>
    <dbReference type="NCBI Taxonomy" id="386267"/>
    <lineage>
        <taxon>Eukaryota</taxon>
        <taxon>Metazoa</taxon>
        <taxon>Chordata</taxon>
        <taxon>Craniata</taxon>
        <taxon>Vertebrata</taxon>
        <taxon>Euteleostomi</taxon>
        <taxon>Amphibia</taxon>
        <taxon>Batrachia</taxon>
        <taxon>Anura</taxon>
        <taxon>Neobatrachia</taxon>
        <taxon>Ranoidea</taxon>
        <taxon>Ranidae</taxon>
        <taxon>Staurois</taxon>
    </lineage>
</organism>
<sequence length="84" mass="9629">MIISLVESYPEYLVINLDKLGYCASLKNLDSVLDQPNYKFLQGDICDVQFLKHFFEVECVDVVLHFAAQTHVDLSFSDSFKFAC</sequence>
<reference evidence="2" key="1">
    <citation type="submission" date="2023-05" db="EMBL/GenBank/DDBJ databases">
        <authorList>
            <person name="Stuckert A."/>
        </authorList>
    </citation>
    <scope>NUCLEOTIDE SEQUENCE</scope>
</reference>
<protein>
    <recommendedName>
        <fullName evidence="1">NAD(P)-binding domain-containing protein</fullName>
    </recommendedName>
</protein>
<dbReference type="Pfam" id="PF16363">
    <property type="entry name" value="GDP_Man_Dehyd"/>
    <property type="match status" value="1"/>
</dbReference>
<dbReference type="Gene3D" id="3.40.50.720">
    <property type="entry name" value="NAD(P)-binding Rossmann-like Domain"/>
    <property type="match status" value="1"/>
</dbReference>
<comment type="caution">
    <text evidence="2">The sequence shown here is derived from an EMBL/GenBank/DDBJ whole genome shotgun (WGS) entry which is preliminary data.</text>
</comment>
<dbReference type="InterPro" id="IPR036291">
    <property type="entry name" value="NAD(P)-bd_dom_sf"/>
</dbReference>
<dbReference type="InterPro" id="IPR016040">
    <property type="entry name" value="NAD(P)-bd_dom"/>
</dbReference>
<gene>
    <name evidence="2" type="ORF">SPARVUS_LOCUS3792193</name>
</gene>
<feature type="domain" description="NAD(P)-binding" evidence="1">
    <location>
        <begin position="8"/>
        <end position="83"/>
    </location>
</feature>
<evidence type="ECO:0000259" key="1">
    <source>
        <dbReference type="Pfam" id="PF16363"/>
    </source>
</evidence>
<dbReference type="SUPFAM" id="SSF51735">
    <property type="entry name" value="NAD(P)-binding Rossmann-fold domains"/>
    <property type="match status" value="1"/>
</dbReference>